<evidence type="ECO:0000259" key="2">
    <source>
        <dbReference type="PROSITE" id="PS50006"/>
    </source>
</evidence>
<comment type="caution">
    <text evidence="3">The sequence shown here is derived from an EMBL/GenBank/DDBJ whole genome shotgun (WGS) entry which is preliminary data.</text>
</comment>
<evidence type="ECO:0000313" key="3">
    <source>
        <dbReference type="EMBL" id="CAI0556841.1"/>
    </source>
</evidence>
<feature type="region of interest" description="Disordered" evidence="1">
    <location>
        <begin position="1575"/>
        <end position="1617"/>
    </location>
</feature>
<feature type="domain" description="FHA" evidence="2">
    <location>
        <begin position="72"/>
        <end position="123"/>
    </location>
</feature>
<dbReference type="Pfam" id="PF13638">
    <property type="entry name" value="PIN_4"/>
    <property type="match status" value="1"/>
</dbReference>
<feature type="compositionally biased region" description="Polar residues" evidence="1">
    <location>
        <begin position="1467"/>
        <end position="1482"/>
    </location>
</feature>
<feature type="region of interest" description="Disordered" evidence="1">
    <location>
        <begin position="1158"/>
        <end position="1241"/>
    </location>
</feature>
<evidence type="ECO:0000313" key="4">
    <source>
        <dbReference type="Proteomes" id="UP001154282"/>
    </source>
</evidence>
<dbReference type="InterPro" id="IPR000253">
    <property type="entry name" value="FHA_dom"/>
</dbReference>
<feature type="region of interest" description="Disordered" evidence="1">
    <location>
        <begin position="934"/>
        <end position="955"/>
    </location>
</feature>
<dbReference type="InterPro" id="IPR008984">
    <property type="entry name" value="SMAD_FHA_dom_sf"/>
</dbReference>
<feature type="compositionally biased region" description="Low complexity" evidence="1">
    <location>
        <begin position="1371"/>
        <end position="1388"/>
    </location>
</feature>
<feature type="compositionally biased region" description="Basic and acidic residues" evidence="1">
    <location>
        <begin position="935"/>
        <end position="946"/>
    </location>
</feature>
<feature type="compositionally biased region" description="Basic and acidic residues" evidence="1">
    <location>
        <begin position="1193"/>
        <end position="1204"/>
    </location>
</feature>
<feature type="region of interest" description="Disordered" evidence="1">
    <location>
        <begin position="1076"/>
        <end position="1112"/>
    </location>
</feature>
<gene>
    <name evidence="3" type="ORF">LITE_LOCUS48118</name>
</gene>
<name>A0AAV0RHU0_9ROSI</name>
<dbReference type="Gene3D" id="3.40.50.1010">
    <property type="entry name" value="5'-nuclease"/>
    <property type="match status" value="1"/>
</dbReference>
<dbReference type="PANTHER" id="PTHR22593:SF8">
    <property type="entry name" value="FHA DOMAIN-CONTAINING PROTEIN PS1"/>
    <property type="match status" value="1"/>
</dbReference>
<feature type="region of interest" description="Disordered" evidence="1">
    <location>
        <begin position="1452"/>
        <end position="1483"/>
    </location>
</feature>
<dbReference type="Proteomes" id="UP001154282">
    <property type="component" value="Unassembled WGS sequence"/>
</dbReference>
<feature type="compositionally biased region" description="Polar residues" evidence="1">
    <location>
        <begin position="1170"/>
        <end position="1188"/>
    </location>
</feature>
<dbReference type="PROSITE" id="PS50006">
    <property type="entry name" value="FHA_DOMAIN"/>
    <property type="match status" value="1"/>
</dbReference>
<dbReference type="Pfam" id="PF00498">
    <property type="entry name" value="FHA"/>
    <property type="match status" value="1"/>
</dbReference>
<organism evidence="3 4">
    <name type="scientific">Linum tenue</name>
    <dbReference type="NCBI Taxonomy" id="586396"/>
    <lineage>
        <taxon>Eukaryota</taxon>
        <taxon>Viridiplantae</taxon>
        <taxon>Streptophyta</taxon>
        <taxon>Embryophyta</taxon>
        <taxon>Tracheophyta</taxon>
        <taxon>Spermatophyta</taxon>
        <taxon>Magnoliopsida</taxon>
        <taxon>eudicotyledons</taxon>
        <taxon>Gunneridae</taxon>
        <taxon>Pentapetalae</taxon>
        <taxon>rosids</taxon>
        <taxon>fabids</taxon>
        <taxon>Malpighiales</taxon>
        <taxon>Linaceae</taxon>
        <taxon>Linum</taxon>
    </lineage>
</organism>
<dbReference type="InterPro" id="IPR002716">
    <property type="entry name" value="PIN_dom"/>
</dbReference>
<dbReference type="SMART" id="SM00240">
    <property type="entry name" value="FHA"/>
    <property type="match status" value="1"/>
</dbReference>
<evidence type="ECO:0000256" key="1">
    <source>
        <dbReference type="SAM" id="MobiDB-lite"/>
    </source>
</evidence>
<reference evidence="3" key="1">
    <citation type="submission" date="2022-08" db="EMBL/GenBank/DDBJ databases">
        <authorList>
            <person name="Gutierrez-Valencia J."/>
        </authorList>
    </citation>
    <scope>NUCLEOTIDE SEQUENCE</scope>
</reference>
<dbReference type="EMBL" id="CAMGYJ010000011">
    <property type="protein sequence ID" value="CAI0556841.1"/>
    <property type="molecule type" value="Genomic_DNA"/>
</dbReference>
<protein>
    <recommendedName>
        <fullName evidence="2">FHA domain-containing protein</fullName>
    </recommendedName>
</protein>
<sequence>MVSRSSSSSSSKSRERLPEKKIPVLSVLQNCSIIKNIFVVGPSDGGGSSVASGGGNQPAREGGGGTEMEEVVTVGRHPDNLIVLTHPSISRFHFKIIVKSSTHQLFVTDLSSAHGTWVSGKKIEPGVRVEVAEGDTIRIGASTRVYRLNWVPMSRADDMQNPSASSAMDVALVEEKEEQKPGLVEAKQEMTTPQKEDKELGIRDSDEVREVLSGERDDGFARKAANGEFSGVSESSEQYSCEEVSGIVEEEVKLESPLPATEVDIKSESPLPILAAENEVTMKEEAEFQLRDSEDFFSTEKKEVVVLEAICNESSSQDESRECYSCEGVSDVHDSLDSSLPVMEEQQQSGCDVVEQTENQCLVKEDHVQCGMFELESVNLSLTEVEPTESSRQVLFAEGKVEIGNPYINDDEALEVSELGTDGPVTRHEEASISSLIEDQEQGEAAVLGSDSENLCYIAGKSADAHLTRVSVCEENDETRVPLRKDNEVTEVSNYGTCGSVVVGSEFEDNDVSESSFANDALAESGSKDLSVIFQGEPSEVANLYSSLLFAAVKAHLDREIAMMGDREPSEPALLEVNLSLTVENLLEADQPLVSHEEGKEDRKDDEVIEVPSTIQADLLDSGRASMKDQRSSEPGIFEKSDSVSLSVIDESLSGTDLHEVSSVVGKEGLWSSFKNIDEVQEDIVDCVSSSMKDQKSDSVNSSMMDENLSGTEMQQVSLVAGMVEDIASLCRNDDEAKEVSNLPRSVENLVEAELQLVPFEGKYDISSLSINDGELTEVPKSVFSVENLLEADLQLVSFEEKDGEFTEFAKSPFPVDNLLEAHLPFVSNGKDEMSLLSRNDGEVTEVPTMVQTDVGYDERSIMKDQEHVKIDPSEADTGYLSLLVQNLSEPDFQLSLVGNEDIGRSPCVDVDNEEVAELPNFATVSIADEECESGSEHGKFDELNRSPDSLPSLRSYHEKCGELDRSPKSPETLKSYHGSENVEFNELNRSPEWPSVEVHLSKRLDTEFPVSLETDINMDDFDSLMSVETMEGDDLDTTSRPLEEGHLEISPLETESSISEANSLPVSFSEARDDKLMETSNSEAGSLVVHEAEEGDTFEESSSKSGNVDIDSTLRSPVKLINTMDLDTLFVAAVESDLDSNASPAEDQRQRHLDMSLFDSPAREETASKRGQSLDSSNPLDFDSFSSCDGAAVRHREQKKEEVIPVESESLTSPSQPVIHVSGGIQEPEDHNSTPNAEPGSFSICTVSMVTESVSSSSFSIEELLSQIMESEEEESTTPQSVLATVRSLEQQHPKSENNAVRSSVKRTSFRLKRVESGSVGGQLRKTQSMGKISTEDTRSSPKKLHFSGLESPPQRELFTPDKENRSPNKSSLSRSLSSKITLTSRIMAAGNTSPIKEHSSTPGAIEQRAATTTTPSSSSRNNKAKLGLQLVLRNDRMPLQNLIIRSPVKSLSGGGASSLGSAASFETTPGSSAAEQSYVNRSREETKTKKWIMVVDTASLLDHESRKALQLLQGLRGTRLIIPRIVKNELESLKRTSRLFRRRNTAASKVLEWIEECELKTEWWIHVQTSIDESAVPPTPPASPESGGGSSRTKWYTPPFSSMTTPPASPVTGTTSKTKWYSPFSSMPSPRREDHVLSSALFYKKLCRDGERVVLISHDPDLLFKAMLEGLICETAQEFRGSLVNPFSERFLWGESSPRGHTWSVHDDVVLKERYYPTPHRKLTRGDSARGLKLVLLDDDNSRRSHGFSSDSIKTL</sequence>
<dbReference type="Gene3D" id="2.60.200.20">
    <property type="match status" value="1"/>
</dbReference>
<dbReference type="GO" id="GO:0031965">
    <property type="term" value="C:nuclear membrane"/>
    <property type="evidence" value="ECO:0007669"/>
    <property type="project" value="TreeGrafter"/>
</dbReference>
<feature type="compositionally biased region" description="Polar residues" evidence="1">
    <location>
        <begin position="1601"/>
        <end position="1617"/>
    </location>
</feature>
<accession>A0AAV0RHU0</accession>
<dbReference type="PANTHER" id="PTHR22593">
    <property type="entry name" value="TRANSMEMBRANE PROTEIN 18"/>
    <property type="match status" value="1"/>
</dbReference>
<feature type="region of interest" description="Disordered" evidence="1">
    <location>
        <begin position="1289"/>
        <end position="1424"/>
    </location>
</feature>
<proteinExistence type="predicted"/>
<feature type="region of interest" description="Disordered" evidence="1">
    <location>
        <begin position="45"/>
        <end position="66"/>
    </location>
</feature>
<keyword evidence="4" id="KW-1185">Reference proteome</keyword>
<dbReference type="SUPFAM" id="SSF49879">
    <property type="entry name" value="SMAD/FHA domain"/>
    <property type="match status" value="1"/>
</dbReference>